<gene>
    <name evidence="1" type="ORF">NRB20_33830</name>
</gene>
<evidence type="ECO:0000313" key="1">
    <source>
        <dbReference type="EMBL" id="MQY20282.1"/>
    </source>
</evidence>
<accession>A0A7K0D4M3</accession>
<keyword evidence="2" id="KW-1185">Reference proteome</keyword>
<dbReference type="EMBL" id="WEGK01000006">
    <property type="protein sequence ID" value="MQY20282.1"/>
    <property type="molecule type" value="Genomic_DNA"/>
</dbReference>
<evidence type="ECO:0000313" key="2">
    <source>
        <dbReference type="Proteomes" id="UP000438448"/>
    </source>
</evidence>
<name>A0A7K0D4M3_9NOCA</name>
<dbReference type="Proteomes" id="UP000438448">
    <property type="component" value="Unassembled WGS sequence"/>
</dbReference>
<dbReference type="OrthoDB" id="4548564at2"/>
<dbReference type="AlphaFoldDB" id="A0A7K0D4M3"/>
<dbReference type="RefSeq" id="WP_153411028.1">
    <property type="nucleotide sequence ID" value="NZ_WEGK01000006.1"/>
</dbReference>
<protein>
    <submittedName>
        <fullName evidence="1">Uncharacterized protein</fullName>
    </submittedName>
</protein>
<proteinExistence type="predicted"/>
<organism evidence="1 2">
    <name type="scientific">Nocardia macrotermitis</name>
    <dbReference type="NCBI Taxonomy" id="2585198"/>
    <lineage>
        <taxon>Bacteria</taxon>
        <taxon>Bacillati</taxon>
        <taxon>Actinomycetota</taxon>
        <taxon>Actinomycetes</taxon>
        <taxon>Mycobacteriales</taxon>
        <taxon>Nocardiaceae</taxon>
        <taxon>Nocardia</taxon>
    </lineage>
</organism>
<comment type="caution">
    <text evidence="1">The sequence shown here is derived from an EMBL/GenBank/DDBJ whole genome shotgun (WGS) entry which is preliminary data.</text>
</comment>
<sequence length="167" mass="17852">MSRTELHPAIPVAHEALGNFPGDFSVVAFLPHDNVAGVVMDSEQARAVVIVENTDGIWTAPGAIIGSPPPERPREPATPDHLPLARMNRKRTGQVDAAGNWVGDVWYAVTGLAAEDATEIAVIVGGHEYREPIGDGGLAFAFARIHAEDEPVVFVHTRDGRAVRATH</sequence>
<reference evidence="1 2" key="1">
    <citation type="submission" date="2019-10" db="EMBL/GenBank/DDBJ databases">
        <title>Nocardia macrotermitis sp. nov. and Nocardia aurantia sp. nov., isolated from the gut of fungus growing-termite Macrotermes natalensis.</title>
        <authorList>
            <person name="Benndorf R."/>
            <person name="Schwitalla J."/>
            <person name="Martin K."/>
            <person name="De Beer W."/>
            <person name="Kaster A.-K."/>
            <person name="Vollmers J."/>
            <person name="Poulsen M."/>
            <person name="Beemelmanns C."/>
        </authorList>
    </citation>
    <scope>NUCLEOTIDE SEQUENCE [LARGE SCALE GENOMIC DNA]</scope>
    <source>
        <strain evidence="1 2">RB20</strain>
    </source>
</reference>